<evidence type="ECO:0000313" key="2">
    <source>
        <dbReference type="Proteomes" id="UP000276437"/>
    </source>
</evidence>
<dbReference type="Gene3D" id="2.60.120.370">
    <property type="entry name" value="YhcH/YjgK/YiaL"/>
    <property type="match status" value="1"/>
</dbReference>
<gene>
    <name evidence="1" type="primary">tabA</name>
    <name evidence="1" type="ORF">MAMMFC1_03026</name>
</gene>
<accession>A0A348AMN5</accession>
<dbReference type="AlphaFoldDB" id="A0A348AMN5"/>
<keyword evidence="2" id="KW-1185">Reference proteome</keyword>
<dbReference type="OrthoDB" id="9792756at2"/>
<dbReference type="InterPro" id="IPR037012">
    <property type="entry name" value="NanQ/TabA/YiaL_sf"/>
</dbReference>
<proteinExistence type="predicted"/>
<evidence type="ECO:0000313" key="1">
    <source>
        <dbReference type="EMBL" id="BBB92333.1"/>
    </source>
</evidence>
<dbReference type="SUPFAM" id="SSF51197">
    <property type="entry name" value="Clavaminate synthase-like"/>
    <property type="match status" value="1"/>
</dbReference>
<dbReference type="GO" id="GO:0005829">
    <property type="term" value="C:cytosol"/>
    <property type="evidence" value="ECO:0007669"/>
    <property type="project" value="TreeGrafter"/>
</dbReference>
<dbReference type="PANTHER" id="PTHR34986">
    <property type="entry name" value="EVOLVED BETA-GALACTOSIDASE SUBUNIT BETA"/>
    <property type="match status" value="1"/>
</dbReference>
<dbReference type="InterPro" id="IPR004375">
    <property type="entry name" value="NanQ/TabA/YiaL"/>
</dbReference>
<protein>
    <submittedName>
        <fullName evidence="1">Toxin-antitoxin biofilm protein TabA</fullName>
    </submittedName>
</protein>
<dbReference type="KEGG" id="mana:MAMMFC1_03026"/>
<reference evidence="1 2" key="1">
    <citation type="journal article" date="2018" name="Int. J. Syst. Evol. Microbiol.">
        <title>Methylomusa anaerophila gen. nov., sp. nov., an anaerobic methanol-utilizing bacterium isolated from a microbial fuel cell.</title>
        <authorList>
            <person name="Amano N."/>
            <person name="Yamamuro A."/>
            <person name="Miyahara M."/>
            <person name="Kouzuma A."/>
            <person name="Abe T."/>
            <person name="Watanabe K."/>
        </authorList>
    </citation>
    <scope>NUCLEOTIDE SEQUENCE [LARGE SCALE GENOMIC DNA]</scope>
    <source>
        <strain evidence="1 2">MMFC1</strain>
    </source>
</reference>
<name>A0A348AMN5_9FIRM</name>
<dbReference type="Proteomes" id="UP000276437">
    <property type="component" value="Chromosome"/>
</dbReference>
<dbReference type="Pfam" id="PF04074">
    <property type="entry name" value="DUF386"/>
    <property type="match status" value="1"/>
</dbReference>
<organism evidence="1 2">
    <name type="scientific">Methylomusa anaerophila</name>
    <dbReference type="NCBI Taxonomy" id="1930071"/>
    <lineage>
        <taxon>Bacteria</taxon>
        <taxon>Bacillati</taxon>
        <taxon>Bacillota</taxon>
        <taxon>Negativicutes</taxon>
        <taxon>Selenomonadales</taxon>
        <taxon>Sporomusaceae</taxon>
        <taxon>Methylomusa</taxon>
    </lineage>
</organism>
<dbReference type="EMBL" id="AP018449">
    <property type="protein sequence ID" value="BBB92333.1"/>
    <property type="molecule type" value="Genomic_DNA"/>
</dbReference>
<dbReference type="NCBIfam" id="TIGR00022">
    <property type="entry name" value="YhcH/YjgK/YiaL family protein"/>
    <property type="match status" value="1"/>
</dbReference>
<dbReference type="PANTHER" id="PTHR34986:SF1">
    <property type="entry name" value="PROTEIN YIAL"/>
    <property type="match status" value="1"/>
</dbReference>
<dbReference type="RefSeq" id="WP_126309234.1">
    <property type="nucleotide sequence ID" value="NZ_AP018449.1"/>
</dbReference>
<sequence>MIVGHISNIEKEAPAFHPAIVMGLKFLANADFGALSPGRYTIDGDDMYVNIDHYQTEPKEIRRPEAHQKYIDIQYLIAGEEIIGVSLLASKYPVMEDKLATSDVIFYQSVDDEADVIMTQGMYAVLFPWDVHRPCCNRLASRPVRKAVVKIRTGLLTE</sequence>